<evidence type="ECO:0008006" key="5">
    <source>
        <dbReference type="Google" id="ProtNLM"/>
    </source>
</evidence>
<gene>
    <name evidence="3" type="ORF">WKI68_40720</name>
</gene>
<dbReference type="EMBL" id="JBBKAM010000004">
    <property type="protein sequence ID" value="MEJ8645837.1"/>
    <property type="molecule type" value="Genomic_DNA"/>
</dbReference>
<accession>A0ABU8UD61</accession>
<feature type="compositionally biased region" description="Polar residues" evidence="1">
    <location>
        <begin position="60"/>
        <end position="70"/>
    </location>
</feature>
<feature type="transmembrane region" description="Helical" evidence="2">
    <location>
        <begin position="22"/>
        <end position="44"/>
    </location>
</feature>
<evidence type="ECO:0000256" key="1">
    <source>
        <dbReference type="SAM" id="MobiDB-lite"/>
    </source>
</evidence>
<keyword evidence="2" id="KW-0812">Transmembrane</keyword>
<organism evidence="3 4">
    <name type="scientific">Streptomyces caledonius</name>
    <dbReference type="NCBI Taxonomy" id="3134107"/>
    <lineage>
        <taxon>Bacteria</taxon>
        <taxon>Bacillati</taxon>
        <taxon>Actinomycetota</taxon>
        <taxon>Actinomycetes</taxon>
        <taxon>Kitasatosporales</taxon>
        <taxon>Streptomycetaceae</taxon>
        <taxon>Streptomyces</taxon>
    </lineage>
</organism>
<feature type="region of interest" description="Disordered" evidence="1">
    <location>
        <begin position="58"/>
        <end position="81"/>
    </location>
</feature>
<proteinExistence type="predicted"/>
<sequence>MSGYPQQQPPAPKPGMSTGKKIALGCGIPAALGLLVLGGCTLVVGKAAEEVGKELDKSYDSAQVNPSDGTSADGKNGRPDITKDVKVTSCAVKTGEFDMKELEVKVDYTNSGDRRYSYLAEGEVLVNGEKKEDLLSTAQNLAPGQKYTDDNAGALGFNVAKAAKPGDKIECKILKVSRNAL</sequence>
<dbReference type="Proteomes" id="UP001382904">
    <property type="component" value="Unassembled WGS sequence"/>
</dbReference>
<comment type="caution">
    <text evidence="3">The sequence shown here is derived from an EMBL/GenBank/DDBJ whole genome shotgun (WGS) entry which is preliminary data.</text>
</comment>
<name>A0ABU8UD61_9ACTN</name>
<evidence type="ECO:0000256" key="2">
    <source>
        <dbReference type="SAM" id="Phobius"/>
    </source>
</evidence>
<evidence type="ECO:0000313" key="3">
    <source>
        <dbReference type="EMBL" id="MEJ8645837.1"/>
    </source>
</evidence>
<keyword evidence="2" id="KW-1133">Transmembrane helix</keyword>
<reference evidence="3 4" key="1">
    <citation type="submission" date="2024-03" db="EMBL/GenBank/DDBJ databases">
        <title>Novel Streptomyces species of biotechnological and ecological value are a feature of Machair soil.</title>
        <authorList>
            <person name="Prole J.R."/>
            <person name="Goodfellow M."/>
            <person name="Allenby N."/>
            <person name="Ward A.C."/>
        </authorList>
    </citation>
    <scope>NUCLEOTIDE SEQUENCE [LARGE SCALE GENOMIC DNA]</scope>
    <source>
        <strain evidence="3 4">MS1.HAVA.3</strain>
    </source>
</reference>
<evidence type="ECO:0000313" key="4">
    <source>
        <dbReference type="Proteomes" id="UP001382904"/>
    </source>
</evidence>
<protein>
    <recommendedName>
        <fullName evidence="5">DUF4352 domain-containing protein</fullName>
    </recommendedName>
</protein>
<keyword evidence="2" id="KW-0472">Membrane</keyword>
<keyword evidence="4" id="KW-1185">Reference proteome</keyword>